<dbReference type="RefSeq" id="WP_193910834.1">
    <property type="nucleotide sequence ID" value="NZ_JADEXG010000063.1"/>
</dbReference>
<gene>
    <name evidence="1" type="ORF">IQ241_20580</name>
</gene>
<comment type="caution">
    <text evidence="1">The sequence shown here is derived from an EMBL/GenBank/DDBJ whole genome shotgun (WGS) entry which is preliminary data.</text>
</comment>
<sequence length="83" mass="9538">MTQTLDALPITRLDKILCSYQNSTSRLQVARIANIPHWYFERVIFPGDLLLFEAVPEAQLEVYSGETVTTLLSDRLLCKRLQI</sequence>
<dbReference type="Pfam" id="PF08865">
    <property type="entry name" value="DUF1830"/>
    <property type="match status" value="1"/>
</dbReference>
<evidence type="ECO:0000313" key="1">
    <source>
        <dbReference type="EMBL" id="MBE9079659.1"/>
    </source>
</evidence>
<proteinExistence type="predicted"/>
<dbReference type="EMBL" id="JADEXG010000063">
    <property type="protein sequence ID" value="MBE9079659.1"/>
    <property type="molecule type" value="Genomic_DNA"/>
</dbReference>
<reference evidence="1" key="1">
    <citation type="submission" date="2020-10" db="EMBL/GenBank/DDBJ databases">
        <authorList>
            <person name="Castelo-Branco R."/>
            <person name="Eusebio N."/>
            <person name="Adriana R."/>
            <person name="Vieira A."/>
            <person name="Brugerolle De Fraissinette N."/>
            <person name="Rezende De Castro R."/>
            <person name="Schneider M.P."/>
            <person name="Vasconcelos V."/>
            <person name="Leao P.N."/>
        </authorList>
    </citation>
    <scope>NUCLEOTIDE SEQUENCE</scope>
    <source>
        <strain evidence="1">LEGE 07310</strain>
    </source>
</reference>
<keyword evidence="2" id="KW-1185">Reference proteome</keyword>
<dbReference type="Proteomes" id="UP000636505">
    <property type="component" value="Unassembled WGS sequence"/>
</dbReference>
<dbReference type="InterPro" id="IPR014964">
    <property type="entry name" value="DUF1830"/>
</dbReference>
<name>A0A8J7AUM1_9CYAN</name>
<dbReference type="AlphaFoldDB" id="A0A8J7AUM1"/>
<protein>
    <submittedName>
        <fullName evidence="1">DUF1830 domain-containing protein</fullName>
    </submittedName>
</protein>
<accession>A0A8J7AUM1</accession>
<evidence type="ECO:0000313" key="2">
    <source>
        <dbReference type="Proteomes" id="UP000636505"/>
    </source>
</evidence>
<organism evidence="1 2">
    <name type="scientific">Vasconcelosia minhoensis LEGE 07310</name>
    <dbReference type="NCBI Taxonomy" id="915328"/>
    <lineage>
        <taxon>Bacteria</taxon>
        <taxon>Bacillati</taxon>
        <taxon>Cyanobacteriota</taxon>
        <taxon>Cyanophyceae</taxon>
        <taxon>Nodosilineales</taxon>
        <taxon>Cymatolegaceae</taxon>
        <taxon>Vasconcelosia</taxon>
        <taxon>Vasconcelosia minhoensis</taxon>
    </lineage>
</organism>